<dbReference type="Proteomes" id="UP000827721">
    <property type="component" value="Unassembled WGS sequence"/>
</dbReference>
<keyword evidence="1" id="KW-0677">Repeat</keyword>
<evidence type="ECO:0000256" key="1">
    <source>
        <dbReference type="ARBA" id="ARBA00022737"/>
    </source>
</evidence>
<proteinExistence type="predicted"/>
<dbReference type="Pfam" id="PF01535">
    <property type="entry name" value="PPR"/>
    <property type="match status" value="1"/>
</dbReference>
<dbReference type="PANTHER" id="PTHR47937">
    <property type="entry name" value="PLASTID TRANSCRIPTIONALLY ACTIVE CHROMOSOME 2-LIKE PROTEIN"/>
    <property type="match status" value="1"/>
</dbReference>
<dbReference type="InterPro" id="IPR002885">
    <property type="entry name" value="PPR_rpt"/>
</dbReference>
<feature type="signal peptide" evidence="3">
    <location>
        <begin position="1"/>
        <end position="21"/>
    </location>
</feature>
<dbReference type="PANTHER" id="PTHR47937:SF2">
    <property type="entry name" value="PENTATRICOPEPTIDE (PPR) REPEAT-CONTAINING PROTEIN, PF01535'-RELATED"/>
    <property type="match status" value="1"/>
</dbReference>
<reference evidence="4 5" key="1">
    <citation type="submission" date="2021-02" db="EMBL/GenBank/DDBJ databases">
        <title>Plant Genome Project.</title>
        <authorList>
            <person name="Zhang R.-G."/>
        </authorList>
    </citation>
    <scope>NUCLEOTIDE SEQUENCE [LARGE SCALE GENOMIC DNA]</scope>
    <source>
        <tissue evidence="4">Leaves</tissue>
    </source>
</reference>
<keyword evidence="5" id="KW-1185">Reference proteome</keyword>
<evidence type="ECO:0008006" key="6">
    <source>
        <dbReference type="Google" id="ProtNLM"/>
    </source>
</evidence>
<name>A0ABQ8I9C2_9ROSI</name>
<dbReference type="Pfam" id="PF12854">
    <property type="entry name" value="PPR_1"/>
    <property type="match status" value="1"/>
</dbReference>
<keyword evidence="3" id="KW-0732">Signal</keyword>
<evidence type="ECO:0000313" key="5">
    <source>
        <dbReference type="Proteomes" id="UP000827721"/>
    </source>
</evidence>
<evidence type="ECO:0000256" key="3">
    <source>
        <dbReference type="SAM" id="SignalP"/>
    </source>
</evidence>
<dbReference type="Gene3D" id="1.25.40.10">
    <property type="entry name" value="Tetratricopeptide repeat domain"/>
    <property type="match status" value="2"/>
</dbReference>
<evidence type="ECO:0000256" key="2">
    <source>
        <dbReference type="PROSITE-ProRule" id="PRU00708"/>
    </source>
</evidence>
<comment type="caution">
    <text evidence="4">The sequence shown here is derived from an EMBL/GenBank/DDBJ whole genome shotgun (WGS) entry which is preliminary data.</text>
</comment>
<evidence type="ECO:0000313" key="4">
    <source>
        <dbReference type="EMBL" id="KAH7573029.1"/>
    </source>
</evidence>
<protein>
    <recommendedName>
        <fullName evidence="6">Pentatricopeptide repeat-containing protein</fullName>
    </recommendedName>
</protein>
<dbReference type="InterPro" id="IPR011990">
    <property type="entry name" value="TPR-like_helical_dom_sf"/>
</dbReference>
<feature type="chain" id="PRO_5046027098" description="Pentatricopeptide repeat-containing protein" evidence="3">
    <location>
        <begin position="22"/>
        <end position="289"/>
    </location>
</feature>
<feature type="repeat" description="PPR" evidence="2">
    <location>
        <begin position="132"/>
        <end position="162"/>
    </location>
</feature>
<dbReference type="InterPro" id="IPR052308">
    <property type="entry name" value="PPR_domain-containing"/>
</dbReference>
<accession>A0ABQ8I9C2</accession>
<dbReference type="EMBL" id="JAFEMO010000003">
    <property type="protein sequence ID" value="KAH7573029.1"/>
    <property type="molecule type" value="Genomic_DNA"/>
</dbReference>
<organism evidence="4 5">
    <name type="scientific">Xanthoceras sorbifolium</name>
    <dbReference type="NCBI Taxonomy" id="99658"/>
    <lineage>
        <taxon>Eukaryota</taxon>
        <taxon>Viridiplantae</taxon>
        <taxon>Streptophyta</taxon>
        <taxon>Embryophyta</taxon>
        <taxon>Tracheophyta</taxon>
        <taxon>Spermatophyta</taxon>
        <taxon>Magnoliopsida</taxon>
        <taxon>eudicotyledons</taxon>
        <taxon>Gunneridae</taxon>
        <taxon>Pentapetalae</taxon>
        <taxon>rosids</taxon>
        <taxon>malvids</taxon>
        <taxon>Sapindales</taxon>
        <taxon>Sapindaceae</taxon>
        <taxon>Xanthoceroideae</taxon>
        <taxon>Xanthoceras</taxon>
    </lineage>
</organism>
<sequence length="289" mass="32095">MGLRLVKWFVFIEGILRRSAGCVSPTPAPLSSAAMPSLHLTKGFIHLGRIDKAMDLLREMLNKRQGADSIVYNNLIFEFLNLGNLEKANVVLLKYGKKSEAWALFERIKFSKAIDTFDKIEMHLKSKAFIMDVAGYNNIITQFCENEMLDEAEKLLGEMPTKILPQNTTDFGLDFSKDVIDQMMRASVGITPALHNFVSKAFGQVGRGEKIDRVLNMDRNNIIYDCKRFIAAFLSHARAFAALALVLSRALAALISKHKVAAEVVAAPVTAAVAESMEAKISKDTYAAY</sequence>
<dbReference type="PROSITE" id="PS51375">
    <property type="entry name" value="PPR"/>
    <property type="match status" value="1"/>
</dbReference>
<gene>
    <name evidence="4" type="ORF">JRO89_XS03G0053900</name>
</gene>